<evidence type="ECO:0000313" key="1">
    <source>
        <dbReference type="Proteomes" id="UP000515163"/>
    </source>
</evidence>
<name>A0A6P8HR47_ACTTE</name>
<evidence type="ECO:0000313" key="2">
    <source>
        <dbReference type="RefSeq" id="XP_031557568.1"/>
    </source>
</evidence>
<dbReference type="OrthoDB" id="10478603at2759"/>
<keyword evidence="1" id="KW-1185">Reference proteome</keyword>
<organism evidence="1 2">
    <name type="scientific">Actinia tenebrosa</name>
    <name type="common">Australian red waratah sea anemone</name>
    <dbReference type="NCBI Taxonomy" id="6105"/>
    <lineage>
        <taxon>Eukaryota</taxon>
        <taxon>Metazoa</taxon>
        <taxon>Cnidaria</taxon>
        <taxon>Anthozoa</taxon>
        <taxon>Hexacorallia</taxon>
        <taxon>Actiniaria</taxon>
        <taxon>Actiniidae</taxon>
        <taxon>Actinia</taxon>
    </lineage>
</organism>
<protein>
    <submittedName>
        <fullName evidence="2">Uncharacterized protein LOC116294163</fullName>
    </submittedName>
</protein>
<dbReference type="InParanoid" id="A0A6P8HR47"/>
<dbReference type="KEGG" id="aten:116294163"/>
<reference evidence="2" key="1">
    <citation type="submission" date="2025-08" db="UniProtKB">
        <authorList>
            <consortium name="RefSeq"/>
        </authorList>
    </citation>
    <scope>IDENTIFICATION</scope>
    <source>
        <tissue evidence="2">Tentacle</tissue>
    </source>
</reference>
<gene>
    <name evidence="2" type="primary">LOC116294163</name>
</gene>
<dbReference type="GeneID" id="116294163"/>
<sequence length="253" mass="29051">MYFTSQSHEETLAAVQSLKKNTTEIAYTFKEAWMKIRKIYKLNEGIFNGLDVYLQDSLMKKSALLGSEARKDENEDPHILQKIIGELSQEFEDANALMRMMPRQILNTPSKLQNNLIYSQVHSALANTVHKDLLSKNADISDHIKVFSEISIKNNLKKANDKLFTTYLKGYEDAKRFSAMTKETADRINKAVDDAEEMQGVVFSSCEEGRNKADKIVDEAEKSVRSVRGEQERLIEDSYRDLRYWVSRGTTSF</sequence>
<dbReference type="AlphaFoldDB" id="A0A6P8HR47"/>
<dbReference type="RefSeq" id="XP_031557568.1">
    <property type="nucleotide sequence ID" value="XM_031701708.1"/>
</dbReference>
<accession>A0A6P8HR47</accession>
<dbReference type="Proteomes" id="UP000515163">
    <property type="component" value="Unplaced"/>
</dbReference>
<proteinExistence type="predicted"/>